<accession>A0A3B6RTC7</accession>
<dbReference type="OrthoDB" id="716906at2759"/>
<name>A0A3B6RTC7_WHEAT</name>
<dbReference type="Gramene" id="TraesCS7A02G561800.2">
    <property type="protein sequence ID" value="TraesCS7A02G561800.2"/>
    <property type="gene ID" value="TraesCS7A02G561800"/>
</dbReference>
<evidence type="ECO:0000313" key="2">
    <source>
        <dbReference type="EnsemblPlants" id="TraesCS7A02G561800.2"/>
    </source>
</evidence>
<organism evidence="2">
    <name type="scientific">Triticum aestivum</name>
    <name type="common">Wheat</name>
    <dbReference type="NCBI Taxonomy" id="4565"/>
    <lineage>
        <taxon>Eukaryota</taxon>
        <taxon>Viridiplantae</taxon>
        <taxon>Streptophyta</taxon>
        <taxon>Embryophyta</taxon>
        <taxon>Tracheophyta</taxon>
        <taxon>Spermatophyta</taxon>
        <taxon>Magnoliopsida</taxon>
        <taxon>Liliopsida</taxon>
        <taxon>Poales</taxon>
        <taxon>Poaceae</taxon>
        <taxon>BOP clade</taxon>
        <taxon>Pooideae</taxon>
        <taxon>Triticodae</taxon>
        <taxon>Triticeae</taxon>
        <taxon>Triticinae</taxon>
        <taxon>Triticum</taxon>
    </lineage>
</organism>
<reference evidence="2" key="2">
    <citation type="submission" date="2018-10" db="UniProtKB">
        <authorList>
            <consortium name="EnsemblPlants"/>
        </authorList>
    </citation>
    <scope>IDENTIFICATION</scope>
</reference>
<evidence type="ECO:0000313" key="3">
    <source>
        <dbReference type="Proteomes" id="UP000019116"/>
    </source>
</evidence>
<dbReference type="Gramene" id="TraesCS7A03G1370200.1">
    <property type="protein sequence ID" value="TraesCS7A03G1370200.1.CDS"/>
    <property type="gene ID" value="TraesCS7A03G1370200"/>
</dbReference>
<protein>
    <submittedName>
        <fullName evidence="2">Uncharacterized protein</fullName>
    </submittedName>
</protein>
<dbReference type="AlphaFoldDB" id="A0A3B6RTC7"/>
<feature type="region of interest" description="Disordered" evidence="1">
    <location>
        <begin position="134"/>
        <end position="201"/>
    </location>
</feature>
<proteinExistence type="predicted"/>
<sequence length="201" mass="22853">MERESRASALNVQMGLVEGIIDISDSERNDEVNFEEWSDPEHAKLVETDRRLREQEEKDAEVVKMYQEMYGKKDGHQEVSGTDNDSLVEKHRKLREQEEKDTKVAMMYQTLYDQNATEAQITNVPANRILAQAAKPAGRERSPMEGGRRGRGCVGGASRAGNMNSMKWSWRRKGKKSETGSKGQRRVRFSNTVETICPSKS</sequence>
<feature type="compositionally biased region" description="Polar residues" evidence="1">
    <location>
        <begin position="189"/>
        <end position="201"/>
    </location>
</feature>
<dbReference type="SMR" id="A0A3B6RTC7"/>
<keyword evidence="3" id="KW-1185">Reference proteome</keyword>
<reference evidence="2" key="1">
    <citation type="submission" date="2018-08" db="EMBL/GenBank/DDBJ databases">
        <authorList>
            <person name="Rossello M."/>
        </authorList>
    </citation>
    <scope>NUCLEOTIDE SEQUENCE [LARGE SCALE GENOMIC DNA]</scope>
    <source>
        <strain evidence="2">cv. Chinese Spring</strain>
    </source>
</reference>
<feature type="compositionally biased region" description="Basic and acidic residues" evidence="1">
    <location>
        <begin position="137"/>
        <end position="148"/>
    </location>
</feature>
<dbReference type="Proteomes" id="UP000019116">
    <property type="component" value="Chromosome 7A"/>
</dbReference>
<dbReference type="EnsemblPlants" id="TraesCS7A02G561800.2">
    <property type="protein sequence ID" value="TraesCS7A02G561800.2"/>
    <property type="gene ID" value="TraesCS7A02G561800"/>
</dbReference>
<evidence type="ECO:0000256" key="1">
    <source>
        <dbReference type="SAM" id="MobiDB-lite"/>
    </source>
</evidence>